<name>A0A8J2KM14_9HEXA</name>
<feature type="compositionally biased region" description="Polar residues" evidence="1">
    <location>
        <begin position="73"/>
        <end position="94"/>
    </location>
</feature>
<feature type="compositionally biased region" description="Polar residues" evidence="1">
    <location>
        <begin position="330"/>
        <end position="342"/>
    </location>
</feature>
<sequence>MKHFYVLAIFPALVFSAPFGSGRNSAKGGRDVSDNSGQYVRDNSGQYVPDDSGQYIPDDSGQYVPDDSGQYVPDNSGQYVPDNSGQYVPDNSGQYVHGKSGQFVDQQQTKPRSSSKAVSVQTQSSTSEIAAQPETGAVSDTAAVDRPNDKVTNAAQNVGDAQTDGAALVHTSGTVVGDAHTEGSAQVISGVQSLSAKHSEDKVQSPSIVQNSDVSAQDESHAQVSNAAKTLGDAQTEGAALVRTSGASVEDSRTNGASNAGESAQEKTESKFVNSREKGSAQESGSVQSALCPQEGVALLAVIVVHEERAAPTPAVASAGEAGATPQPRKPTSTVEASQQNEGRPEDLEAATTVGTGAGQIPADGEKAPAGNDADKSAPAPLIGCSLAVKPVAPALTEKPNDAAPTDVPNKGGALTTTAGAL</sequence>
<comment type="caution">
    <text evidence="3">The sequence shown here is derived from an EMBL/GenBank/DDBJ whole genome shotgun (WGS) entry which is preliminary data.</text>
</comment>
<feature type="compositionally biased region" description="Polar residues" evidence="1">
    <location>
        <begin position="204"/>
        <end position="228"/>
    </location>
</feature>
<evidence type="ECO:0000313" key="4">
    <source>
        <dbReference type="Proteomes" id="UP000708208"/>
    </source>
</evidence>
<accession>A0A8J2KM14</accession>
<feature type="compositionally biased region" description="Polar residues" evidence="1">
    <location>
        <begin position="103"/>
        <end position="129"/>
    </location>
</feature>
<dbReference type="EMBL" id="CAJVCH010356778">
    <property type="protein sequence ID" value="CAG7815931.1"/>
    <property type="molecule type" value="Genomic_DNA"/>
</dbReference>
<feature type="region of interest" description="Disordered" evidence="1">
    <location>
        <begin position="314"/>
        <end position="380"/>
    </location>
</feature>
<evidence type="ECO:0000256" key="1">
    <source>
        <dbReference type="SAM" id="MobiDB-lite"/>
    </source>
</evidence>
<gene>
    <name evidence="3" type="ORF">AFUS01_LOCUS26577</name>
</gene>
<feature type="compositionally biased region" description="Basic and acidic residues" evidence="1">
    <location>
        <begin position="264"/>
        <end position="280"/>
    </location>
</feature>
<feature type="region of interest" description="Disordered" evidence="1">
    <location>
        <begin position="21"/>
        <end position="151"/>
    </location>
</feature>
<evidence type="ECO:0000313" key="3">
    <source>
        <dbReference type="EMBL" id="CAG7815931.1"/>
    </source>
</evidence>
<feature type="region of interest" description="Disordered" evidence="1">
    <location>
        <begin position="396"/>
        <end position="422"/>
    </location>
</feature>
<organism evidence="3 4">
    <name type="scientific">Allacma fusca</name>
    <dbReference type="NCBI Taxonomy" id="39272"/>
    <lineage>
        <taxon>Eukaryota</taxon>
        <taxon>Metazoa</taxon>
        <taxon>Ecdysozoa</taxon>
        <taxon>Arthropoda</taxon>
        <taxon>Hexapoda</taxon>
        <taxon>Collembola</taxon>
        <taxon>Symphypleona</taxon>
        <taxon>Sminthuridae</taxon>
        <taxon>Allacma</taxon>
    </lineage>
</organism>
<protein>
    <submittedName>
        <fullName evidence="3">Uncharacterized protein</fullName>
    </submittedName>
</protein>
<feature type="chain" id="PRO_5035259312" evidence="2">
    <location>
        <begin position="17"/>
        <end position="422"/>
    </location>
</feature>
<feature type="region of interest" description="Disordered" evidence="1">
    <location>
        <begin position="190"/>
        <end position="289"/>
    </location>
</feature>
<keyword evidence="4" id="KW-1185">Reference proteome</keyword>
<keyword evidence="2" id="KW-0732">Signal</keyword>
<reference evidence="3" key="1">
    <citation type="submission" date="2021-06" db="EMBL/GenBank/DDBJ databases">
        <authorList>
            <person name="Hodson N. C."/>
            <person name="Mongue J. A."/>
            <person name="Jaron S. K."/>
        </authorList>
    </citation>
    <scope>NUCLEOTIDE SEQUENCE</scope>
</reference>
<evidence type="ECO:0000256" key="2">
    <source>
        <dbReference type="SAM" id="SignalP"/>
    </source>
</evidence>
<proteinExistence type="predicted"/>
<feature type="signal peptide" evidence="2">
    <location>
        <begin position="1"/>
        <end position="16"/>
    </location>
</feature>
<dbReference type="Proteomes" id="UP000708208">
    <property type="component" value="Unassembled WGS sequence"/>
</dbReference>
<feature type="compositionally biased region" description="Polar residues" evidence="1">
    <location>
        <begin position="34"/>
        <end position="46"/>
    </location>
</feature>
<dbReference type="AlphaFoldDB" id="A0A8J2KM14"/>
<dbReference type="OrthoDB" id="76388at2759"/>